<dbReference type="InterPro" id="IPR015942">
    <property type="entry name" value="Asp/Glu/hydantoin_racemase"/>
</dbReference>
<dbReference type="PROSITE" id="PS00924">
    <property type="entry name" value="ASP_GLU_RACEMASE_2"/>
    <property type="match status" value="1"/>
</dbReference>
<dbReference type="InterPro" id="IPR004380">
    <property type="entry name" value="Asp_race"/>
</dbReference>
<dbReference type="AlphaFoldDB" id="A0A7Z0B661"/>
<dbReference type="SUPFAM" id="SSF53681">
    <property type="entry name" value="Aspartate/glutamate racemase"/>
    <property type="match status" value="4"/>
</dbReference>
<evidence type="ECO:0000256" key="2">
    <source>
        <dbReference type="ARBA" id="ARBA00023235"/>
    </source>
</evidence>
<dbReference type="GO" id="GO:0047689">
    <property type="term" value="F:aspartate racemase activity"/>
    <property type="evidence" value="ECO:0007669"/>
    <property type="project" value="UniProtKB-EC"/>
</dbReference>
<dbReference type="NCBIfam" id="TIGR00035">
    <property type="entry name" value="asp_race"/>
    <property type="match status" value="1"/>
</dbReference>
<dbReference type="PANTHER" id="PTHR21198">
    <property type="entry name" value="GLUTAMATE RACEMASE"/>
    <property type="match status" value="1"/>
</dbReference>
<accession>A0A7Z0B661</accession>
<reference evidence="3 4" key="1">
    <citation type="submission" date="2020-07" db="EMBL/GenBank/DDBJ databases">
        <title>Exploring microbial biodiversity for novel pathways involved in the catabolism of aromatic compounds derived from lignin.</title>
        <authorList>
            <person name="Elkins J."/>
        </authorList>
    </citation>
    <scope>NUCLEOTIDE SEQUENCE [LARGE SCALE GENOMIC DNA]</scope>
    <source>
        <strain evidence="3 4">H2C3C</strain>
    </source>
</reference>
<protein>
    <submittedName>
        <fullName evidence="3">Aspartate racemase</fullName>
        <ecNumber evidence="3">5.1.1.13</ecNumber>
    </submittedName>
</protein>
<evidence type="ECO:0000256" key="1">
    <source>
        <dbReference type="ARBA" id="ARBA00007847"/>
    </source>
</evidence>
<dbReference type="InterPro" id="IPR001920">
    <property type="entry name" value="Asp/Glu_race"/>
</dbReference>
<dbReference type="Proteomes" id="UP000540929">
    <property type="component" value="Unassembled WGS sequence"/>
</dbReference>
<comment type="caution">
    <text evidence="3">The sequence shown here is derived from an EMBL/GenBank/DDBJ whole genome shotgun (WGS) entry which is preliminary data.</text>
</comment>
<dbReference type="InterPro" id="IPR018187">
    <property type="entry name" value="Asp/Glu_racemase_AS_1"/>
</dbReference>
<keyword evidence="4" id="KW-1185">Reference proteome</keyword>
<organism evidence="3 4">
    <name type="scientific">Paraburkholderia bryophila</name>
    <dbReference type="NCBI Taxonomy" id="420952"/>
    <lineage>
        <taxon>Bacteria</taxon>
        <taxon>Pseudomonadati</taxon>
        <taxon>Pseudomonadota</taxon>
        <taxon>Betaproteobacteria</taxon>
        <taxon>Burkholderiales</taxon>
        <taxon>Burkholderiaceae</taxon>
        <taxon>Paraburkholderia</taxon>
    </lineage>
</organism>
<dbReference type="EMBL" id="JACCAS010000001">
    <property type="protein sequence ID" value="NYH21828.1"/>
    <property type="molecule type" value="Genomic_DNA"/>
</dbReference>
<sequence>MNRYRSLGVVTGAAQLASADVLCRMSAAWRRPGAMKPFDLVLEERSWQGPASQSAANATFKIHVFDTLRAFEKRGVDAIVLPCFLSHTFIDELSANIALPVANIMSALSAHVRQAFPSVRRIGVLTSDAIRDNGLFERYFEAARFDVLHPLNEAGVDCVTSAVYGDAGIRSGHFYGRPIELLRAACADLVAQGAEIIVPGLAEIALVARALDTRPVPLVDANLVYARYVAAAQFTQPERRFKVGVLGGVGPAATVDFMSKLVRNTPATRDQDHIKIMVEQNPQIPDRTDALLGRGTDPTLALYAACKTLEEGGADLIAIPCNTAHAFVEQIQPSLTIPIVNMLTCTADYLRDAFPDVREIGVLATTGTLASGVYESALEASGFVQIAPRAPAQTRLMNAIYGPNGAKAGSRSGECCEDLAAAIDDLVAQGVQVIVLGCTELPLLMRDTAPSGAGAGAGGQTVRFVDPTDVLARRCVAYALGASGALESAVEVIAPEVGAPAALTSESTAPQAAARDAKRVRGARTRVRTRVEGVFS</sequence>
<dbReference type="RefSeq" id="WP_179743148.1">
    <property type="nucleotide sequence ID" value="NZ_JACCAS010000001.1"/>
</dbReference>
<dbReference type="Gene3D" id="3.40.50.1860">
    <property type="match status" value="4"/>
</dbReference>
<gene>
    <name evidence="3" type="ORF">GGD40_001307</name>
</gene>
<dbReference type="EC" id="5.1.1.13" evidence="3"/>
<evidence type="ECO:0000313" key="4">
    <source>
        <dbReference type="Proteomes" id="UP000540929"/>
    </source>
</evidence>
<evidence type="ECO:0000313" key="3">
    <source>
        <dbReference type="EMBL" id="NYH21828.1"/>
    </source>
</evidence>
<comment type="similarity">
    <text evidence="1">Belongs to the aspartate/glutamate racemases family.</text>
</comment>
<dbReference type="InterPro" id="IPR033134">
    <property type="entry name" value="Asp/Glu_racemase_AS_2"/>
</dbReference>
<name>A0A7Z0B661_9BURK</name>
<dbReference type="PANTHER" id="PTHR21198:SF7">
    <property type="entry name" value="ASPARTATE-GLUTAMATE RACEMASE FAMILY"/>
    <property type="match status" value="1"/>
</dbReference>
<dbReference type="Pfam" id="PF01177">
    <property type="entry name" value="Asp_Glu_race"/>
    <property type="match status" value="2"/>
</dbReference>
<dbReference type="PROSITE" id="PS00923">
    <property type="entry name" value="ASP_GLU_RACEMASE_1"/>
    <property type="match status" value="1"/>
</dbReference>
<proteinExistence type="inferred from homology"/>
<keyword evidence="2 3" id="KW-0413">Isomerase</keyword>